<dbReference type="Pfam" id="PF03929">
    <property type="entry name" value="PepSY_TM"/>
    <property type="match status" value="1"/>
</dbReference>
<accession>A0ABN1K122</accession>
<feature type="transmembrane region" description="Helical" evidence="1">
    <location>
        <begin position="152"/>
        <end position="176"/>
    </location>
</feature>
<dbReference type="Proteomes" id="UP001500279">
    <property type="component" value="Unassembled WGS sequence"/>
</dbReference>
<proteinExistence type="predicted"/>
<keyword evidence="3" id="KW-1185">Reference proteome</keyword>
<evidence type="ECO:0000256" key="1">
    <source>
        <dbReference type="SAM" id="Phobius"/>
    </source>
</evidence>
<keyword evidence="1" id="KW-1133">Transmembrane helix</keyword>
<feature type="transmembrane region" description="Helical" evidence="1">
    <location>
        <begin position="359"/>
        <end position="380"/>
    </location>
</feature>
<dbReference type="EMBL" id="BAAAEW010000014">
    <property type="protein sequence ID" value="GAA0751772.1"/>
    <property type="molecule type" value="Genomic_DNA"/>
</dbReference>
<comment type="caution">
    <text evidence="2">The sequence shown here is derived from an EMBL/GenBank/DDBJ whole genome shotgun (WGS) entry which is preliminary data.</text>
</comment>
<sequence length="402" mass="43121">MVRLHRWFGLAAALFLFIAGATGAVISWDHELDAWLNPALYEARSGGLGQARPVAELVAAVEAADPKVRVSYYQLAVEPGETFSVSVVPRVDPATGQLFEPGYNQVALDPVTAEVQGRREWGAVSLSRENLLPFLYKLHYSMHLPDAGSIELGIWLMGLIAIAWVLDSLIALWISFPNAAQWKRSFAFRWGASGHKLVFDLHRSGGVWLFLLVLLLAITSVAMNLNTQVMRPVVSAFSTLSPSPFASRTPTTPTAAAEPKVSAAQVVALAQAEGLRRGFSEPAGAVFLSPEFGLWGVGFFRPGHDHGDGGLGNAWLYFDAGTGELAGDSVPGTGSAGDIFMQSMFPLHSGRIIGLTGRVLISLMGVVIASFSVTGVLIWARKRRARSVVQKLAVAKSMRAAA</sequence>
<dbReference type="PANTHER" id="PTHR34219:SF5">
    <property type="entry name" value="BLR4505 PROTEIN"/>
    <property type="match status" value="1"/>
</dbReference>
<keyword evidence="1" id="KW-0472">Membrane</keyword>
<feature type="transmembrane region" description="Helical" evidence="1">
    <location>
        <begin position="206"/>
        <end position="225"/>
    </location>
</feature>
<dbReference type="PANTHER" id="PTHR34219">
    <property type="entry name" value="IRON-REGULATED INNER MEMBRANE PROTEIN-RELATED"/>
    <property type="match status" value="1"/>
</dbReference>
<reference evidence="2 3" key="1">
    <citation type="journal article" date="2019" name="Int. J. Syst. Evol. Microbiol.">
        <title>The Global Catalogue of Microorganisms (GCM) 10K type strain sequencing project: providing services to taxonomists for standard genome sequencing and annotation.</title>
        <authorList>
            <consortium name="The Broad Institute Genomics Platform"/>
            <consortium name="The Broad Institute Genome Sequencing Center for Infectious Disease"/>
            <person name="Wu L."/>
            <person name="Ma J."/>
        </authorList>
    </citation>
    <scope>NUCLEOTIDE SEQUENCE [LARGE SCALE GENOMIC DNA]</scope>
    <source>
        <strain evidence="2 3">JCM 15503</strain>
    </source>
</reference>
<organism evidence="2 3">
    <name type="scientific">Ideonella azotifigens</name>
    <dbReference type="NCBI Taxonomy" id="513160"/>
    <lineage>
        <taxon>Bacteria</taxon>
        <taxon>Pseudomonadati</taxon>
        <taxon>Pseudomonadota</taxon>
        <taxon>Betaproteobacteria</taxon>
        <taxon>Burkholderiales</taxon>
        <taxon>Sphaerotilaceae</taxon>
        <taxon>Ideonella</taxon>
    </lineage>
</organism>
<protein>
    <submittedName>
        <fullName evidence="2">PepSY-associated TM helix domain-containing protein</fullName>
    </submittedName>
</protein>
<keyword evidence="1" id="KW-0812">Transmembrane</keyword>
<name>A0ABN1K122_9BURK</name>
<evidence type="ECO:0000313" key="2">
    <source>
        <dbReference type="EMBL" id="GAA0751772.1"/>
    </source>
</evidence>
<evidence type="ECO:0000313" key="3">
    <source>
        <dbReference type="Proteomes" id="UP001500279"/>
    </source>
</evidence>
<dbReference type="InterPro" id="IPR005625">
    <property type="entry name" value="PepSY-ass_TM"/>
</dbReference>
<gene>
    <name evidence="2" type="ORF">GCM10009107_24880</name>
</gene>